<dbReference type="PANTHER" id="PTHR38522">
    <property type="entry name" value="PLASMA MEMBRANE-ASSOCIATED CATION-BINDING PROTEIN 1"/>
    <property type="match status" value="1"/>
</dbReference>
<accession>A0ABR0U7N3</accession>
<name>A0ABR0U7N3_REHGL</name>
<dbReference type="Proteomes" id="UP001318860">
    <property type="component" value="Unassembled WGS sequence"/>
</dbReference>
<evidence type="ECO:0000313" key="2">
    <source>
        <dbReference type="EMBL" id="KAK6118306.1"/>
    </source>
</evidence>
<dbReference type="PANTHER" id="PTHR38522:SF2">
    <property type="entry name" value="PLASMA MEMBRANE-ASSOCIATED CATION-BINDING PROTEIN 1"/>
    <property type="match status" value="1"/>
</dbReference>
<dbReference type="Pfam" id="PF05558">
    <property type="entry name" value="DREPP"/>
    <property type="match status" value="1"/>
</dbReference>
<evidence type="ECO:0000313" key="3">
    <source>
        <dbReference type="Proteomes" id="UP001318860"/>
    </source>
</evidence>
<dbReference type="EMBL" id="JABTTQ020003343">
    <property type="protein sequence ID" value="KAK6118306.1"/>
    <property type="molecule type" value="Genomic_DNA"/>
</dbReference>
<evidence type="ECO:0008006" key="4">
    <source>
        <dbReference type="Google" id="ProtNLM"/>
    </source>
</evidence>
<keyword evidence="3" id="KW-1185">Reference proteome</keyword>
<proteinExistence type="predicted"/>
<sequence length="286" mass="31108">MTMHGQPMPFGTTPIKPCAVLDGVIEKGGLRSSSLTANWLFLYTNICYTIANRIKQPAYSTTSNSILSSSDQPSRIVKMVNYWKSKVLPKIKKVFENPKKASAAEACKAFDEAKEQYSKELEDKKSELQPKVIEIYEASSTEIKSLVKEPKDTALKKQSAAVQKFLEELAKIEFPGSKAVCEAASKIGPGYLPGPVLFVLEKVSTFVVTEDKKEEVVAAAAEGEGETSSSVVEVKEKEIVVEQDKELEAPPEPTTTEKAEAPASITAEPPKVEDEACVPAAEPPKP</sequence>
<feature type="region of interest" description="Disordered" evidence="1">
    <location>
        <begin position="241"/>
        <end position="286"/>
    </location>
</feature>
<reference evidence="2 3" key="1">
    <citation type="journal article" date="2021" name="Comput. Struct. Biotechnol. J.">
        <title>De novo genome assembly of the potent medicinal plant Rehmannia glutinosa using nanopore technology.</title>
        <authorList>
            <person name="Ma L."/>
            <person name="Dong C."/>
            <person name="Song C."/>
            <person name="Wang X."/>
            <person name="Zheng X."/>
            <person name="Niu Y."/>
            <person name="Chen S."/>
            <person name="Feng W."/>
        </authorList>
    </citation>
    <scope>NUCLEOTIDE SEQUENCE [LARGE SCALE GENOMIC DNA]</scope>
    <source>
        <strain evidence="2">DH-2019</strain>
    </source>
</reference>
<evidence type="ECO:0000256" key="1">
    <source>
        <dbReference type="SAM" id="MobiDB-lite"/>
    </source>
</evidence>
<gene>
    <name evidence="2" type="ORF">DH2020_047979</name>
</gene>
<dbReference type="InterPro" id="IPR008469">
    <property type="entry name" value="DREPP"/>
</dbReference>
<organism evidence="2 3">
    <name type="scientific">Rehmannia glutinosa</name>
    <name type="common">Chinese foxglove</name>
    <dbReference type="NCBI Taxonomy" id="99300"/>
    <lineage>
        <taxon>Eukaryota</taxon>
        <taxon>Viridiplantae</taxon>
        <taxon>Streptophyta</taxon>
        <taxon>Embryophyta</taxon>
        <taxon>Tracheophyta</taxon>
        <taxon>Spermatophyta</taxon>
        <taxon>Magnoliopsida</taxon>
        <taxon>eudicotyledons</taxon>
        <taxon>Gunneridae</taxon>
        <taxon>Pentapetalae</taxon>
        <taxon>asterids</taxon>
        <taxon>lamiids</taxon>
        <taxon>Lamiales</taxon>
        <taxon>Orobanchaceae</taxon>
        <taxon>Rehmannieae</taxon>
        <taxon>Rehmannia</taxon>
    </lineage>
</organism>
<comment type="caution">
    <text evidence="2">The sequence shown here is derived from an EMBL/GenBank/DDBJ whole genome shotgun (WGS) entry which is preliminary data.</text>
</comment>
<protein>
    <recommendedName>
        <fullName evidence="4">Plasma membrane-associated cation-binding protein</fullName>
    </recommendedName>
</protein>